<keyword evidence="3" id="KW-0472">Membrane</keyword>
<evidence type="ECO:0000256" key="5">
    <source>
        <dbReference type="ARBA" id="ARBA00023288"/>
    </source>
</evidence>
<dbReference type="OrthoDB" id="9812878at2"/>
<comment type="subcellular location">
    <subcellularLocation>
        <location evidence="1">Membrane</location>
        <topology evidence="1">Lipid-anchor</topology>
    </subcellularLocation>
</comment>
<evidence type="ECO:0000256" key="7">
    <source>
        <dbReference type="PIRSR" id="PIRSR002854-1"/>
    </source>
</evidence>
<accession>A0A3P1V4D6</accession>
<evidence type="ECO:0000256" key="8">
    <source>
        <dbReference type="SAM" id="SignalP"/>
    </source>
</evidence>
<gene>
    <name evidence="9" type="ORF">EII10_08225</name>
</gene>
<keyword evidence="2 8" id="KW-0732">Signal</keyword>
<name>A0A3P1V4D6_9ACTO</name>
<feature type="lipid moiety-binding region" description="S-diacylglycerol cysteine" evidence="7">
    <location>
        <position position="25"/>
    </location>
</feature>
<dbReference type="GO" id="GO:0016020">
    <property type="term" value="C:membrane"/>
    <property type="evidence" value="ECO:0007669"/>
    <property type="project" value="UniProtKB-SubCell"/>
</dbReference>
<keyword evidence="5 6" id="KW-0449">Lipoprotein</keyword>
<evidence type="ECO:0000256" key="2">
    <source>
        <dbReference type="ARBA" id="ARBA00022729"/>
    </source>
</evidence>
<evidence type="ECO:0000256" key="1">
    <source>
        <dbReference type="ARBA" id="ARBA00004635"/>
    </source>
</evidence>
<keyword evidence="4" id="KW-0564">Palmitate</keyword>
<dbReference type="InterPro" id="IPR004872">
    <property type="entry name" value="Lipoprotein_NlpA"/>
</dbReference>
<dbReference type="PANTHER" id="PTHR30429:SF0">
    <property type="entry name" value="METHIONINE-BINDING LIPOPROTEIN METQ"/>
    <property type="match status" value="1"/>
</dbReference>
<dbReference type="AlphaFoldDB" id="A0A3P1V4D6"/>
<protein>
    <recommendedName>
        <fullName evidence="6">Lipoprotein</fullName>
    </recommendedName>
</protein>
<dbReference type="EMBL" id="RQZC01000012">
    <property type="protein sequence ID" value="RRD29062.1"/>
    <property type="molecule type" value="Genomic_DNA"/>
</dbReference>
<dbReference type="PANTHER" id="PTHR30429">
    <property type="entry name" value="D-METHIONINE-BINDING LIPOPROTEIN METQ"/>
    <property type="match status" value="1"/>
</dbReference>
<feature type="chain" id="PRO_5039432295" description="Lipoprotein" evidence="8">
    <location>
        <begin position="24"/>
        <end position="280"/>
    </location>
</feature>
<dbReference type="PIRSF" id="PIRSF002854">
    <property type="entry name" value="MetQ"/>
    <property type="match status" value="1"/>
</dbReference>
<evidence type="ECO:0000256" key="3">
    <source>
        <dbReference type="ARBA" id="ARBA00023136"/>
    </source>
</evidence>
<dbReference type="Gene3D" id="3.40.190.10">
    <property type="entry name" value="Periplasmic binding protein-like II"/>
    <property type="match status" value="2"/>
</dbReference>
<evidence type="ECO:0000256" key="4">
    <source>
        <dbReference type="ARBA" id="ARBA00023139"/>
    </source>
</evidence>
<evidence type="ECO:0000313" key="10">
    <source>
        <dbReference type="Proteomes" id="UP000271272"/>
    </source>
</evidence>
<dbReference type="Pfam" id="PF03180">
    <property type="entry name" value="Lipoprotein_9"/>
    <property type="match status" value="1"/>
</dbReference>
<comment type="caution">
    <text evidence="9">The sequence shown here is derived from an EMBL/GenBank/DDBJ whole genome shotgun (WGS) entry which is preliminary data.</text>
</comment>
<keyword evidence="10" id="KW-1185">Reference proteome</keyword>
<organism evidence="9 10">
    <name type="scientific">Actinomyces bowdenii</name>
    <dbReference type="NCBI Taxonomy" id="131109"/>
    <lineage>
        <taxon>Bacteria</taxon>
        <taxon>Bacillati</taxon>
        <taxon>Actinomycetota</taxon>
        <taxon>Actinomycetes</taxon>
        <taxon>Actinomycetales</taxon>
        <taxon>Actinomycetaceae</taxon>
        <taxon>Actinomyces</taxon>
    </lineage>
</organism>
<proteinExistence type="inferred from homology"/>
<evidence type="ECO:0000313" key="9">
    <source>
        <dbReference type="EMBL" id="RRD29062.1"/>
    </source>
</evidence>
<evidence type="ECO:0000256" key="6">
    <source>
        <dbReference type="PIRNR" id="PIRNR002854"/>
    </source>
</evidence>
<dbReference type="SUPFAM" id="SSF53850">
    <property type="entry name" value="Periplasmic binding protein-like II"/>
    <property type="match status" value="1"/>
</dbReference>
<reference evidence="9 10" key="1">
    <citation type="submission" date="2018-11" db="EMBL/GenBank/DDBJ databases">
        <title>Genomes From Bacteria Associated with the Canine Oral Cavity: a Test Case for Automated Genome-Based Taxonomic Assignment.</title>
        <authorList>
            <person name="Coil D.A."/>
            <person name="Jospin G."/>
            <person name="Darling A.E."/>
            <person name="Wallis C."/>
            <person name="Davis I.J."/>
            <person name="Harris S."/>
            <person name="Eisen J.A."/>
            <person name="Holcombe L.J."/>
            <person name="O'Flynn C."/>
        </authorList>
    </citation>
    <scope>NUCLEOTIDE SEQUENCE [LARGE SCALE GENOMIC DNA]</scope>
    <source>
        <strain evidence="9 10">OH5050</strain>
    </source>
</reference>
<sequence>MSATITRRTFSVGLVAAVGATLAACGSDSGVSGITKEGETSVISVGASPQPHVTILQFVQDNLVEGSGISLDIVEINDYQTPNTSLDDGSLAANFFQTPNYLAQQIKDKGFDFVAISDVHIEPLGLYSSKASSVEEIPSGGEIILNSDPANTARGLKLLAQAGLIELDAAVEQPADTDITSNPKNLTFTTVDGAQVARSMQDADAAVINGNYAIEAGLVPSKDALELEKAENSPYVNQLVVRTEDKDNADLKKLAELLNREEVRSFIQETWTDGSVLPAF</sequence>
<dbReference type="RefSeq" id="WP_124934021.1">
    <property type="nucleotide sequence ID" value="NZ_JAGFOU010000001.1"/>
</dbReference>
<dbReference type="Proteomes" id="UP000271272">
    <property type="component" value="Unassembled WGS sequence"/>
</dbReference>
<dbReference type="PROSITE" id="PS51257">
    <property type="entry name" value="PROKAR_LIPOPROTEIN"/>
    <property type="match status" value="1"/>
</dbReference>
<feature type="signal peptide" evidence="8">
    <location>
        <begin position="1"/>
        <end position="23"/>
    </location>
</feature>
<comment type="similarity">
    <text evidence="6">Belongs to the nlpA lipoprotein family.</text>
</comment>